<feature type="signal peptide" evidence="2">
    <location>
        <begin position="1"/>
        <end position="23"/>
    </location>
</feature>
<keyword evidence="4" id="KW-1185">Reference proteome</keyword>
<protein>
    <submittedName>
        <fullName evidence="3">Uncharacterized protein</fullName>
    </submittedName>
</protein>
<feature type="region of interest" description="Disordered" evidence="1">
    <location>
        <begin position="127"/>
        <end position="151"/>
    </location>
</feature>
<name>A0A7W7YE99_9BACT</name>
<dbReference type="EMBL" id="JACHIG010000010">
    <property type="protein sequence ID" value="MBB5034588.1"/>
    <property type="molecule type" value="Genomic_DNA"/>
</dbReference>
<evidence type="ECO:0000313" key="4">
    <source>
        <dbReference type="Proteomes" id="UP000590740"/>
    </source>
</evidence>
<keyword evidence="2" id="KW-0732">Signal</keyword>
<feature type="compositionally biased region" description="Gly residues" evidence="1">
    <location>
        <begin position="137"/>
        <end position="151"/>
    </location>
</feature>
<proteinExistence type="predicted"/>
<dbReference type="Proteomes" id="UP000590740">
    <property type="component" value="Unassembled WGS sequence"/>
</dbReference>
<gene>
    <name evidence="3" type="ORF">HNQ65_004193</name>
</gene>
<dbReference type="RefSeq" id="WP_184342542.1">
    <property type="nucleotide sequence ID" value="NZ_JACHIG010000010.1"/>
</dbReference>
<comment type="caution">
    <text evidence="3">The sequence shown here is derived from an EMBL/GenBank/DDBJ whole genome shotgun (WGS) entry which is preliminary data.</text>
</comment>
<feature type="chain" id="PRO_5031272318" evidence="2">
    <location>
        <begin position="24"/>
        <end position="151"/>
    </location>
</feature>
<dbReference type="AlphaFoldDB" id="A0A7W7YE99"/>
<reference evidence="3 4" key="1">
    <citation type="submission" date="2020-08" db="EMBL/GenBank/DDBJ databases">
        <title>Genomic Encyclopedia of Type Strains, Phase IV (KMG-IV): sequencing the most valuable type-strain genomes for metagenomic binning, comparative biology and taxonomic classification.</title>
        <authorList>
            <person name="Goeker M."/>
        </authorList>
    </citation>
    <scope>NUCLEOTIDE SEQUENCE [LARGE SCALE GENOMIC DNA]</scope>
    <source>
        <strain evidence="3 4">DSM 12252</strain>
    </source>
</reference>
<organism evidence="3 4">
    <name type="scientific">Prosthecobacter vanneervenii</name>
    <dbReference type="NCBI Taxonomy" id="48466"/>
    <lineage>
        <taxon>Bacteria</taxon>
        <taxon>Pseudomonadati</taxon>
        <taxon>Verrucomicrobiota</taxon>
        <taxon>Verrucomicrobiia</taxon>
        <taxon>Verrucomicrobiales</taxon>
        <taxon>Verrucomicrobiaceae</taxon>
        <taxon>Prosthecobacter</taxon>
    </lineage>
</organism>
<evidence type="ECO:0000256" key="2">
    <source>
        <dbReference type="SAM" id="SignalP"/>
    </source>
</evidence>
<evidence type="ECO:0000256" key="1">
    <source>
        <dbReference type="SAM" id="MobiDB-lite"/>
    </source>
</evidence>
<sequence>MKATLLSLLAAFSVFGGVTSASAQIVTPLPMGVQPYPGERRIVSYLTNGTPVYAVYQAVGFDAMGYPIYQWVTQPFTTYVRPYYGGYGYRSYHYRAPVYVRPTYVRPNDVILHPGWHGSPPVHHGGTVPHGSMHMGHSGGGHSGHGGGHHR</sequence>
<evidence type="ECO:0000313" key="3">
    <source>
        <dbReference type="EMBL" id="MBB5034588.1"/>
    </source>
</evidence>
<accession>A0A7W7YE99</accession>